<dbReference type="PANTHER" id="PTHR47843:SF2">
    <property type="entry name" value="BTB DOMAIN-CONTAINING PROTEIN"/>
    <property type="match status" value="1"/>
</dbReference>
<comment type="caution">
    <text evidence="3">The sequence shown here is derived from an EMBL/GenBank/DDBJ whole genome shotgun (WGS) entry which is preliminary data.</text>
</comment>
<dbReference type="InterPro" id="IPR000210">
    <property type="entry name" value="BTB/POZ_dom"/>
</dbReference>
<dbReference type="PANTHER" id="PTHR47843">
    <property type="entry name" value="BTB DOMAIN-CONTAINING PROTEIN-RELATED"/>
    <property type="match status" value="1"/>
</dbReference>
<dbReference type="Proteomes" id="UP001334248">
    <property type="component" value="Unassembled WGS sequence"/>
</dbReference>
<dbReference type="SUPFAM" id="SSF54695">
    <property type="entry name" value="POZ domain"/>
    <property type="match status" value="1"/>
</dbReference>
<sequence length="255" mass="28980">MAQPTSGLGTPNAATPTAAKDENVIPVKRVPLTASDAAQQEIVTILVGSESKPYRLHKDLLRDRSPYFATRLKDCWDGTQEEIELKDVSIRAFEVAIDWMYTGRVPDYVANESGGRGPLAAELPELYHAADLLMMIELQNQLIDTDLSAENREGLVWGLRSVADAHAYEILHTPLYQLILRDCAKHLVNDPLSRDKFDAEMAAVREYPQAVLDMFRAFNDYHNSNWPYPHEDYWCKFHIHPDGQECHLQKQPHAR</sequence>
<name>A0ABR0RR37_9EURO</name>
<feature type="domain" description="BTB" evidence="2">
    <location>
        <begin position="41"/>
        <end position="105"/>
    </location>
</feature>
<keyword evidence="4" id="KW-1185">Reference proteome</keyword>
<dbReference type="PROSITE" id="PS50097">
    <property type="entry name" value="BTB"/>
    <property type="match status" value="1"/>
</dbReference>
<organism evidence="3 4">
    <name type="scientific">Knufia obscura</name>
    <dbReference type="NCBI Taxonomy" id="1635080"/>
    <lineage>
        <taxon>Eukaryota</taxon>
        <taxon>Fungi</taxon>
        <taxon>Dikarya</taxon>
        <taxon>Ascomycota</taxon>
        <taxon>Pezizomycotina</taxon>
        <taxon>Eurotiomycetes</taxon>
        <taxon>Chaetothyriomycetidae</taxon>
        <taxon>Chaetothyriales</taxon>
        <taxon>Trichomeriaceae</taxon>
        <taxon>Knufia</taxon>
    </lineage>
</organism>
<dbReference type="CDD" id="cd18186">
    <property type="entry name" value="BTB_POZ_ZBTB_KLHL-like"/>
    <property type="match status" value="1"/>
</dbReference>
<dbReference type="GeneID" id="89997555"/>
<reference evidence="3 4" key="1">
    <citation type="journal article" date="2023" name="Res Sq">
        <title>Genomic and morphological characterization of Knufia obscura isolated from the Mars 2020 spacecraft assembly facility.</title>
        <authorList>
            <person name="Chander A.M."/>
            <person name="Teixeira M.M."/>
            <person name="Singh N.K."/>
            <person name="Williams M.P."/>
            <person name="Parker C.W."/>
            <person name="Leo P."/>
            <person name="Stajich J.E."/>
            <person name="Torok T."/>
            <person name="Tighe S."/>
            <person name="Mason C.E."/>
            <person name="Venkateswaran K."/>
        </authorList>
    </citation>
    <scope>NUCLEOTIDE SEQUENCE [LARGE SCALE GENOMIC DNA]</scope>
    <source>
        <strain evidence="3 4">CCFEE 5817</strain>
    </source>
</reference>
<feature type="compositionally biased region" description="Polar residues" evidence="1">
    <location>
        <begin position="1"/>
        <end position="15"/>
    </location>
</feature>
<evidence type="ECO:0000313" key="4">
    <source>
        <dbReference type="Proteomes" id="UP001334248"/>
    </source>
</evidence>
<gene>
    <name evidence="3" type="ORF">PMZ80_004106</name>
</gene>
<evidence type="ECO:0000259" key="2">
    <source>
        <dbReference type="PROSITE" id="PS50097"/>
    </source>
</evidence>
<dbReference type="RefSeq" id="XP_064731191.1">
    <property type="nucleotide sequence ID" value="XM_064872533.1"/>
</dbReference>
<dbReference type="EMBL" id="JAVHJV010000004">
    <property type="protein sequence ID" value="KAK5943101.1"/>
    <property type="molecule type" value="Genomic_DNA"/>
</dbReference>
<dbReference type="Pfam" id="PF00651">
    <property type="entry name" value="BTB"/>
    <property type="match status" value="1"/>
</dbReference>
<accession>A0ABR0RR37</accession>
<feature type="region of interest" description="Disordered" evidence="1">
    <location>
        <begin position="1"/>
        <end position="20"/>
    </location>
</feature>
<evidence type="ECO:0000256" key="1">
    <source>
        <dbReference type="SAM" id="MobiDB-lite"/>
    </source>
</evidence>
<evidence type="ECO:0000313" key="3">
    <source>
        <dbReference type="EMBL" id="KAK5943101.1"/>
    </source>
</evidence>
<proteinExistence type="predicted"/>
<dbReference type="InterPro" id="IPR011333">
    <property type="entry name" value="SKP1/BTB/POZ_sf"/>
</dbReference>
<protein>
    <recommendedName>
        <fullName evidence="2">BTB domain-containing protein</fullName>
    </recommendedName>
</protein>
<dbReference type="SMART" id="SM00225">
    <property type="entry name" value="BTB"/>
    <property type="match status" value="1"/>
</dbReference>
<dbReference type="Gene3D" id="3.30.710.10">
    <property type="entry name" value="Potassium Channel Kv1.1, Chain A"/>
    <property type="match status" value="1"/>
</dbReference>